<evidence type="ECO:0000256" key="1">
    <source>
        <dbReference type="SAM" id="MobiDB-lite"/>
    </source>
</evidence>
<comment type="caution">
    <text evidence="2">The sequence shown here is derived from an EMBL/GenBank/DDBJ whole genome shotgun (WGS) entry which is preliminary data.</text>
</comment>
<protein>
    <submittedName>
        <fullName evidence="2">Uncharacterized protein</fullName>
    </submittedName>
</protein>
<feature type="region of interest" description="Disordered" evidence="1">
    <location>
        <begin position="1"/>
        <end position="49"/>
    </location>
</feature>
<reference evidence="2 3" key="1">
    <citation type="submission" date="2016-01" db="EMBL/GenBank/DDBJ databases">
        <title>Draft Genome Sequences of Seven Thermophilic Sporeformers Isolated from Foods.</title>
        <authorList>
            <person name="Berendsen E.M."/>
            <person name="Wells-Bennik M.H."/>
            <person name="Krawcyk A.O."/>
            <person name="De Jong A."/>
            <person name="Holsappel S."/>
            <person name="Eijlander R.T."/>
            <person name="Kuipers O.P."/>
        </authorList>
    </citation>
    <scope>NUCLEOTIDE SEQUENCE [LARGE SCALE GENOMIC DNA]</scope>
    <source>
        <strain evidence="2 3">B4135</strain>
    </source>
</reference>
<dbReference type="EMBL" id="LQYT01000130">
    <property type="protein sequence ID" value="KYD09337.1"/>
    <property type="molecule type" value="Genomic_DNA"/>
</dbReference>
<sequence length="73" mass="7751">MCARRGHGSGRRSKHALFREKTGEKPITNAGSRHSVTGIRTARAGGSAKGREEILLSAGSAIRQAVRIQGPWG</sequence>
<dbReference type="AlphaFoldDB" id="A0A150LAJ3"/>
<proteinExistence type="predicted"/>
<organism evidence="2 3">
    <name type="scientific">Caldibacillus debilis</name>
    <dbReference type="NCBI Taxonomy" id="301148"/>
    <lineage>
        <taxon>Bacteria</taxon>
        <taxon>Bacillati</taxon>
        <taxon>Bacillota</taxon>
        <taxon>Bacilli</taxon>
        <taxon>Bacillales</taxon>
        <taxon>Bacillaceae</taxon>
        <taxon>Caldibacillus</taxon>
    </lineage>
</organism>
<accession>A0A150LAJ3</accession>
<dbReference type="STRING" id="301148.B4135_3661"/>
<name>A0A150LAJ3_9BACI</name>
<gene>
    <name evidence="2" type="ORF">B4135_3661</name>
</gene>
<evidence type="ECO:0000313" key="2">
    <source>
        <dbReference type="EMBL" id="KYD09337.1"/>
    </source>
</evidence>
<dbReference type="Proteomes" id="UP000075683">
    <property type="component" value="Unassembled WGS sequence"/>
</dbReference>
<feature type="compositionally biased region" description="Basic residues" evidence="1">
    <location>
        <begin position="1"/>
        <end position="16"/>
    </location>
</feature>
<evidence type="ECO:0000313" key="3">
    <source>
        <dbReference type="Proteomes" id="UP000075683"/>
    </source>
</evidence>